<feature type="transmembrane region" description="Helical" evidence="9">
    <location>
        <begin position="921"/>
        <end position="938"/>
    </location>
</feature>
<name>A0ABD3R1M0_9STRA</name>
<comment type="subcellular location">
    <subcellularLocation>
        <location evidence="1">Endosome membrane</location>
        <topology evidence="1">Multi-pass membrane protein</topology>
    </subcellularLocation>
</comment>
<evidence type="ECO:0000313" key="13">
    <source>
        <dbReference type="Proteomes" id="UP001530377"/>
    </source>
</evidence>
<feature type="transmembrane region" description="Helical" evidence="9">
    <location>
        <begin position="893"/>
        <end position="915"/>
    </location>
</feature>
<evidence type="ECO:0000256" key="1">
    <source>
        <dbReference type="ARBA" id="ARBA00004337"/>
    </source>
</evidence>
<dbReference type="SUPFAM" id="SSF52025">
    <property type="entry name" value="PA domain"/>
    <property type="match status" value="1"/>
</dbReference>
<reference evidence="12 13" key="1">
    <citation type="submission" date="2024-10" db="EMBL/GenBank/DDBJ databases">
        <title>Updated reference genomes for cyclostephanoid diatoms.</title>
        <authorList>
            <person name="Roberts W.R."/>
            <person name="Alverson A.J."/>
        </authorList>
    </citation>
    <scope>NUCLEOTIDE SEQUENCE [LARGE SCALE GENOMIC DNA]</scope>
    <source>
        <strain evidence="12 13">AJA228-03</strain>
    </source>
</reference>
<feature type="domain" description="PA" evidence="11">
    <location>
        <begin position="154"/>
        <end position="197"/>
    </location>
</feature>
<feature type="transmembrane region" description="Helical" evidence="9">
    <location>
        <begin position="741"/>
        <end position="764"/>
    </location>
</feature>
<dbReference type="EMBL" id="JALLPB020000802">
    <property type="protein sequence ID" value="KAL3806473.1"/>
    <property type="molecule type" value="Genomic_DNA"/>
</dbReference>
<evidence type="ECO:0000256" key="8">
    <source>
        <dbReference type="SAM" id="MobiDB-lite"/>
    </source>
</evidence>
<evidence type="ECO:0000256" key="9">
    <source>
        <dbReference type="SAM" id="Phobius"/>
    </source>
</evidence>
<dbReference type="GO" id="GO:0010008">
    <property type="term" value="C:endosome membrane"/>
    <property type="evidence" value="ECO:0007669"/>
    <property type="project" value="UniProtKB-SubCell"/>
</dbReference>
<keyword evidence="5" id="KW-0378">Hydrolase</keyword>
<dbReference type="Gene3D" id="3.50.30.30">
    <property type="match status" value="1"/>
</dbReference>
<feature type="region of interest" description="Disordered" evidence="8">
    <location>
        <begin position="441"/>
        <end position="469"/>
    </location>
</feature>
<dbReference type="GO" id="GO:0016787">
    <property type="term" value="F:hydrolase activity"/>
    <property type="evidence" value="ECO:0007669"/>
    <property type="project" value="UniProtKB-KW"/>
</dbReference>
<accession>A0ABD3R1M0</accession>
<evidence type="ECO:0000256" key="4">
    <source>
        <dbReference type="ARBA" id="ARBA00022753"/>
    </source>
</evidence>
<keyword evidence="10" id="KW-0732">Signal</keyword>
<keyword evidence="3 9" id="KW-0812">Transmembrane</keyword>
<feature type="transmembrane region" description="Helical" evidence="9">
    <location>
        <begin position="817"/>
        <end position="836"/>
    </location>
</feature>
<keyword evidence="6 9" id="KW-1133">Transmembrane helix</keyword>
<comment type="caution">
    <text evidence="12">The sequence shown here is derived from an EMBL/GenBank/DDBJ whole genome shotgun (WGS) entry which is preliminary data.</text>
</comment>
<dbReference type="PANTHER" id="PTHR12174">
    <property type="entry name" value="SIGNAL PEPTIDE PEPTIDASE"/>
    <property type="match status" value="1"/>
</dbReference>
<evidence type="ECO:0000256" key="3">
    <source>
        <dbReference type="ARBA" id="ARBA00022692"/>
    </source>
</evidence>
<keyword evidence="7 9" id="KW-0472">Membrane</keyword>
<evidence type="ECO:0000256" key="6">
    <source>
        <dbReference type="ARBA" id="ARBA00022989"/>
    </source>
</evidence>
<evidence type="ECO:0000256" key="10">
    <source>
        <dbReference type="SAM" id="SignalP"/>
    </source>
</evidence>
<dbReference type="InterPro" id="IPR003137">
    <property type="entry name" value="PA_domain"/>
</dbReference>
<dbReference type="InterPro" id="IPR006639">
    <property type="entry name" value="Preselin/SPP"/>
</dbReference>
<dbReference type="InterPro" id="IPR046450">
    <property type="entry name" value="PA_dom_sf"/>
</dbReference>
<feature type="signal peptide" evidence="10">
    <location>
        <begin position="1"/>
        <end position="39"/>
    </location>
</feature>
<dbReference type="Pfam" id="PF04258">
    <property type="entry name" value="Peptidase_A22B"/>
    <property type="match status" value="1"/>
</dbReference>
<evidence type="ECO:0000256" key="2">
    <source>
        <dbReference type="ARBA" id="ARBA00006859"/>
    </source>
</evidence>
<feature type="region of interest" description="Disordered" evidence="8">
    <location>
        <begin position="527"/>
        <end position="594"/>
    </location>
</feature>
<keyword evidence="13" id="KW-1185">Reference proteome</keyword>
<feature type="chain" id="PRO_5044757461" description="PA domain-containing protein" evidence="10">
    <location>
        <begin position="40"/>
        <end position="1002"/>
    </location>
</feature>
<dbReference type="AlphaFoldDB" id="A0ABD3R1M0"/>
<dbReference type="SMART" id="SM00730">
    <property type="entry name" value="PSN"/>
    <property type="match status" value="1"/>
</dbReference>
<proteinExistence type="inferred from homology"/>
<dbReference type="InterPro" id="IPR007369">
    <property type="entry name" value="Peptidase_A22B_SPP"/>
</dbReference>
<evidence type="ECO:0000256" key="5">
    <source>
        <dbReference type="ARBA" id="ARBA00022801"/>
    </source>
</evidence>
<comment type="similarity">
    <text evidence="2">Belongs to the peptidase A22B family.</text>
</comment>
<protein>
    <recommendedName>
        <fullName evidence="11">PA domain-containing protein</fullName>
    </recommendedName>
</protein>
<gene>
    <name evidence="12" type="ORF">ACHAXA_000682</name>
</gene>
<feature type="transmembrane region" description="Helical" evidence="9">
    <location>
        <begin position="604"/>
        <end position="624"/>
    </location>
</feature>
<sequence length="1002" mass="108433">MTLVSPPLPPRGITSRWRHLPLLVVVVVVVVVLPTAACASSYSPGNPTSYIDVHEVTSFNDGGGIESGYLFRVSARGSTFAMPPPTGPRWTSNAALTGGTTTTTSASTSHPSSYRLELPPQTDSFLCDESAGLVDYRDGPTNDAIFDPDTHDSGYENTYILVPRGGCSFEAKARSAQRLGASGLIVRNTLDSRYRTKSEGDDGMDVVVRGDGTSPDWANTVWPVEYYDYECGTNEGARDGFGYRGEVDPSALDFDPPPYGGAGGDEYGYAPGSPNNELLTGPAVDGNLCAIGGEAKEDRSRRCNGTINPDFLEACCAWDDLLTMSSDGDNDGDEIPPEQEEDIVIPALFVTMEKGQELYDLIMDAKANSNLSEGSVRYVSVVPYARYHPPIHYSTMVLWTLAIYSLWLSARESAREYRESWSKISDAVNDGVLVFQRRGANETSAAVPPSAGGGRRARANTDDTVDSEEEDAELRFAHGPEVEMTTATTTMAAAAATTTPTPVDLLGVTTTAAVPRRDDDFAITDVTSDEDDFVGSPTAALKPGAHGSLDDVPPPTVSGGSSSFEPVGLFRAEEEEEEETRPPPHATSRQDRLTPADNNRSMEFWVSHVIILILVASFLFLLYFFDLHKIVLVLYGLLGSVALTSIAVLPLYEKISIKVLGEGAHDKLHSPAPRWMRPRDMKWIEVASSVSCLILGISWIFVGFTLVQPMNSAFYWILQDVMGVCICVMVLGLIHVRTIMVATIVLTLLFVYDVIFVVISPLIFGTSVMVSVATGGSNGVDSSFCDKYPTDPTCRGSLAPFPMLLAIPWFNDFRGGFSMLGLIDIILPGLLISFAARLDAAKKLVRKCSSISSVRVGEEEASGGTNASENVGGVASRCRHLLERICKALFSGYFRPVVIAFAVGLLVTYFSVWMTKTAQPSLLYVVPACLGTMFFLGWRRRELSELWMGPKVMKKADRMVGIARKIPDARAAAAREASNNLAETSARAVLARRTPWSSSSSS</sequence>
<evidence type="ECO:0000256" key="7">
    <source>
        <dbReference type="ARBA" id="ARBA00023136"/>
    </source>
</evidence>
<keyword evidence="4" id="KW-0967">Endosome</keyword>
<dbReference type="PANTHER" id="PTHR12174:SF75">
    <property type="entry name" value="SIGNAL PEPTIDE PEPTIDASE-LIKE 2"/>
    <property type="match status" value="1"/>
</dbReference>
<feature type="transmembrane region" description="Helical" evidence="9">
    <location>
        <begin position="630"/>
        <end position="652"/>
    </location>
</feature>
<dbReference type="Pfam" id="PF02225">
    <property type="entry name" value="PA"/>
    <property type="match status" value="1"/>
</dbReference>
<feature type="transmembrane region" description="Helical" evidence="9">
    <location>
        <begin position="683"/>
        <end position="707"/>
    </location>
</feature>
<organism evidence="12 13">
    <name type="scientific">Cyclostephanos tholiformis</name>
    <dbReference type="NCBI Taxonomy" id="382380"/>
    <lineage>
        <taxon>Eukaryota</taxon>
        <taxon>Sar</taxon>
        <taxon>Stramenopiles</taxon>
        <taxon>Ochrophyta</taxon>
        <taxon>Bacillariophyta</taxon>
        <taxon>Coscinodiscophyceae</taxon>
        <taxon>Thalassiosirophycidae</taxon>
        <taxon>Stephanodiscales</taxon>
        <taxon>Stephanodiscaceae</taxon>
        <taxon>Cyclostephanos</taxon>
    </lineage>
</organism>
<dbReference type="Proteomes" id="UP001530377">
    <property type="component" value="Unassembled WGS sequence"/>
</dbReference>
<evidence type="ECO:0000313" key="12">
    <source>
        <dbReference type="EMBL" id="KAL3806473.1"/>
    </source>
</evidence>
<evidence type="ECO:0000259" key="11">
    <source>
        <dbReference type="Pfam" id="PF02225"/>
    </source>
</evidence>
<feature type="transmembrane region" description="Helical" evidence="9">
    <location>
        <begin position="713"/>
        <end position="734"/>
    </location>
</feature>